<dbReference type="EMBL" id="BAABRP010000009">
    <property type="protein sequence ID" value="GAA5513670.1"/>
    <property type="molecule type" value="Genomic_DNA"/>
</dbReference>
<keyword evidence="4" id="KW-1185">Reference proteome</keyword>
<evidence type="ECO:0008006" key="5">
    <source>
        <dbReference type="Google" id="ProtNLM"/>
    </source>
</evidence>
<proteinExistence type="predicted"/>
<evidence type="ECO:0000313" key="3">
    <source>
        <dbReference type="EMBL" id="GAA5513670.1"/>
    </source>
</evidence>
<gene>
    <name evidence="3" type="ORF">Dcar01_02414</name>
</gene>
<accession>A0ABP9WA89</accession>
<feature type="domain" description="Excalibur calcium-binding" evidence="1">
    <location>
        <begin position="4"/>
        <end position="21"/>
    </location>
</feature>
<dbReference type="Gene3D" id="2.30.30.40">
    <property type="entry name" value="SH3 Domains"/>
    <property type="match status" value="1"/>
</dbReference>
<evidence type="ECO:0000313" key="4">
    <source>
        <dbReference type="Proteomes" id="UP001401887"/>
    </source>
</evidence>
<dbReference type="InterPro" id="IPR008613">
    <property type="entry name" value="Excalibur_Ca-bd_domain"/>
</dbReference>
<evidence type="ECO:0000259" key="1">
    <source>
        <dbReference type="Pfam" id="PF05901"/>
    </source>
</evidence>
<name>A0ABP9WA89_9DEIO</name>
<reference evidence="3 4" key="1">
    <citation type="submission" date="2024-02" db="EMBL/GenBank/DDBJ databases">
        <title>Deinococcus carri NBRC 110142.</title>
        <authorList>
            <person name="Ichikawa N."/>
            <person name="Katano-Makiyama Y."/>
            <person name="Hidaka K."/>
        </authorList>
    </citation>
    <scope>NUCLEOTIDE SEQUENCE [LARGE SCALE GENOMIC DNA]</scope>
    <source>
        <strain evidence="3 4">NBRC 110142</strain>
    </source>
</reference>
<feature type="domain" description="SH3b" evidence="2">
    <location>
        <begin position="59"/>
        <end position="107"/>
    </location>
</feature>
<protein>
    <recommendedName>
        <fullName evidence="5">SH3b domain-containing protein</fullName>
    </recommendedName>
</protein>
<dbReference type="Pfam" id="PF08239">
    <property type="entry name" value="SH3_3"/>
    <property type="match status" value="1"/>
</dbReference>
<comment type="caution">
    <text evidence="3">The sequence shown here is derived from an EMBL/GenBank/DDBJ whole genome shotgun (WGS) entry which is preliminary data.</text>
</comment>
<dbReference type="Proteomes" id="UP001401887">
    <property type="component" value="Unassembled WGS sequence"/>
</dbReference>
<sequence>MTVGSAGYSSNLDRDGDGIACKSGSGGSSGGSSYASSNYTLSSNTSGNYGSNMRITNTNVNLRASGVSGARILKVIPKNTLVEVYTCGPKWCKVKTQQRVGWLVGSALSRY</sequence>
<organism evidence="3 4">
    <name type="scientific">Deinococcus carri</name>
    <dbReference type="NCBI Taxonomy" id="1211323"/>
    <lineage>
        <taxon>Bacteria</taxon>
        <taxon>Thermotogati</taxon>
        <taxon>Deinococcota</taxon>
        <taxon>Deinococci</taxon>
        <taxon>Deinococcales</taxon>
        <taxon>Deinococcaceae</taxon>
        <taxon>Deinococcus</taxon>
    </lineage>
</organism>
<dbReference type="InterPro" id="IPR003646">
    <property type="entry name" value="SH3-like_bac-type"/>
</dbReference>
<dbReference type="Pfam" id="PF05901">
    <property type="entry name" value="Excalibur"/>
    <property type="match status" value="1"/>
</dbReference>
<evidence type="ECO:0000259" key="2">
    <source>
        <dbReference type="Pfam" id="PF08239"/>
    </source>
</evidence>